<dbReference type="EMBL" id="BLEY01000024">
    <property type="protein sequence ID" value="GEU13555.1"/>
    <property type="molecule type" value="Genomic_DNA"/>
</dbReference>
<feature type="domain" description="Plasmid replication protein origin binding" evidence="1">
    <location>
        <begin position="39"/>
        <end position="135"/>
    </location>
</feature>
<proteinExistence type="predicted"/>
<dbReference type="Gene3D" id="3.40.1310.30">
    <property type="match status" value="1"/>
</dbReference>
<gene>
    <name evidence="2" type="ORF">QuyetLC_24870</name>
</gene>
<reference evidence="2" key="2">
    <citation type="submission" date="2019-12" db="EMBL/GenBank/DDBJ databases">
        <authorList>
            <person name="Hoang T.H.H."/>
            <person name="Okutani A."/>
        </authorList>
    </citation>
    <scope>NUCLEOTIDE SEQUENCE</scope>
    <source>
        <strain evidence="2">QuyetLC</strain>
    </source>
</reference>
<dbReference type="AlphaFoldDB" id="A0A640MII1"/>
<protein>
    <recommendedName>
        <fullName evidence="1">Plasmid replication protein origin binding domain-containing protein</fullName>
    </recommendedName>
</protein>
<comment type="caution">
    <text evidence="2">The sequence shown here is derived from an EMBL/GenBank/DDBJ whole genome shotgun (WGS) entry which is preliminary data.</text>
</comment>
<evidence type="ECO:0000259" key="1">
    <source>
        <dbReference type="Pfam" id="PF01719"/>
    </source>
</evidence>
<dbReference type="GO" id="GO:0003916">
    <property type="term" value="F:DNA topoisomerase activity"/>
    <property type="evidence" value="ECO:0007669"/>
    <property type="project" value="InterPro"/>
</dbReference>
<name>A0A640MII1_BACAN</name>
<dbReference type="GO" id="GO:0005727">
    <property type="term" value="C:extrachromosomal circular DNA"/>
    <property type="evidence" value="ECO:0007669"/>
    <property type="project" value="InterPro"/>
</dbReference>
<organism evidence="2">
    <name type="scientific">Bacillus anthracis</name>
    <name type="common">anthrax bacterium</name>
    <dbReference type="NCBI Taxonomy" id="1392"/>
    <lineage>
        <taxon>Bacteria</taxon>
        <taxon>Bacillati</taxon>
        <taxon>Bacillota</taxon>
        <taxon>Bacilli</taxon>
        <taxon>Bacillales</taxon>
        <taxon>Bacillaceae</taxon>
        <taxon>Bacillus</taxon>
        <taxon>Bacillus cereus group</taxon>
    </lineage>
</organism>
<dbReference type="GO" id="GO:0003677">
    <property type="term" value="F:DNA binding"/>
    <property type="evidence" value="ECO:0007669"/>
    <property type="project" value="InterPro"/>
</dbReference>
<accession>A0A640MII1</accession>
<evidence type="ECO:0000313" key="2">
    <source>
        <dbReference type="EMBL" id="GEU13555.1"/>
    </source>
</evidence>
<dbReference type="Pfam" id="PF01719">
    <property type="entry name" value="Rep_OBD"/>
    <property type="match status" value="1"/>
</dbReference>
<dbReference type="InterPro" id="IPR002631">
    <property type="entry name" value="Plasmid_rep_OBD"/>
</dbReference>
<sequence>MTKNRLDQIKNRTIMYTNQIDTLEALGLPTTRDELFEHFKTTFEPLYIAAILHDKDIGLDGSTVKPHFHVGMRFENPISITAQAKKINDRYQNFIAFDGINRNNTNNMMSYLTHQTKDSQSKFQYSPHDVKANFNYSEWLEMSGGSIAISRKAEINTLLKEFGDIENV</sequence>
<dbReference type="GO" id="GO:0006260">
    <property type="term" value="P:DNA replication"/>
    <property type="evidence" value="ECO:0007669"/>
    <property type="project" value="InterPro"/>
</dbReference>
<reference evidence="2" key="1">
    <citation type="submission" date="2019-12" db="EMBL/GenBank/DDBJ databases">
        <title>Epidemiological and comparative genomic analysis of Bacillus anthracis isolated from northern Vietnam.</title>
        <authorList>
            <person name="Hoang T.T.H."/>
            <person name="Dang D.A."/>
            <person name="Pham M.H."/>
            <person name="Luong M.H."/>
            <person name="Tran N.D."/>
            <person name="Nguyen T.H."/>
            <person name="Nguyen T.T."/>
            <person name="Inoue S."/>
            <person name="Morikawa S."/>
            <person name="Okutani A."/>
        </authorList>
    </citation>
    <scope>NUCLEOTIDE SEQUENCE</scope>
    <source>
        <strain evidence="2">QuyetLC</strain>
    </source>
</reference>